<dbReference type="GO" id="GO:0003774">
    <property type="term" value="F:cytoskeletal motor activity"/>
    <property type="evidence" value="ECO:0007669"/>
    <property type="project" value="InterPro"/>
</dbReference>
<dbReference type="GO" id="GO:0016459">
    <property type="term" value="C:myosin complex"/>
    <property type="evidence" value="ECO:0007669"/>
    <property type="project" value="InterPro"/>
</dbReference>
<dbReference type="Proteomes" id="UP000694846">
    <property type="component" value="Unplaced"/>
</dbReference>
<dbReference type="EMBL" id="GGMS01002100">
    <property type="protein sequence ID" value="MBY71303.1"/>
    <property type="molecule type" value="Transcribed_RNA"/>
</dbReference>
<evidence type="ECO:0000313" key="2">
    <source>
        <dbReference type="EMBL" id="MBY71303.1"/>
    </source>
</evidence>
<proteinExistence type="predicted"/>
<keyword evidence="3" id="KW-1185">Reference proteome</keyword>
<accession>A0A2S2Q0V5</accession>
<dbReference type="AlphaFoldDB" id="A0A2S2Q0V5"/>
<reference evidence="4" key="2">
    <citation type="submission" date="2025-04" db="UniProtKB">
        <authorList>
            <consortium name="RefSeq"/>
        </authorList>
    </citation>
    <scope>IDENTIFICATION</scope>
    <source>
        <tissue evidence="4">Whole body</tissue>
    </source>
</reference>
<protein>
    <submittedName>
        <fullName evidence="2 4">Myosin-IB</fullName>
    </submittedName>
</protein>
<reference evidence="2" key="1">
    <citation type="submission" date="2018-04" db="EMBL/GenBank/DDBJ databases">
        <title>Transcriptome assembly of Sipha flava.</title>
        <authorList>
            <person name="Scully E.D."/>
            <person name="Geib S.M."/>
            <person name="Palmer N.A."/>
            <person name="Koch K."/>
            <person name="Bradshaw J."/>
            <person name="Heng-Moss T."/>
            <person name="Sarath G."/>
        </authorList>
    </citation>
    <scope>NUCLEOTIDE SEQUENCE</scope>
</reference>
<dbReference type="InterPro" id="IPR010926">
    <property type="entry name" value="Myosin_TH1"/>
</dbReference>
<dbReference type="RefSeq" id="XP_025421388.1">
    <property type="nucleotide sequence ID" value="XM_025565603.1"/>
</dbReference>
<feature type="domain" description="TH1" evidence="1">
    <location>
        <begin position="85"/>
        <end position="271"/>
    </location>
</feature>
<evidence type="ECO:0000259" key="1">
    <source>
        <dbReference type="PROSITE" id="PS51757"/>
    </source>
</evidence>
<sequence>MSKEELPFKPTFIVNTRRQIVRNFTLHPLPNLQVLPSGWHKKMFLKATNKLKKIHVIWKNKRIQISQDLKRKKQLELQILAEYLFKDKKCNYECYLRGLFSNERLDSIEKYMKMSFMRTLNEKYIYGVKVIKFDRKGYKQRTRLLILTNKSLCLNKILKNKLKPKEKIPLNFIKKLEVTSGMDNFLLIKISSQYPHNKGDIILEVPYLIEFVTKFINISKNCKLLNINGFGINQKLFHDIKGSKSGVIELKKSNSLPSVTKGKNKNLIVCG</sequence>
<dbReference type="Pfam" id="PF06017">
    <property type="entry name" value="Myosin_TH1"/>
    <property type="match status" value="1"/>
</dbReference>
<name>A0A2S2Q0V5_9HEMI</name>
<dbReference type="OrthoDB" id="6108017at2759"/>
<evidence type="ECO:0000313" key="4">
    <source>
        <dbReference type="RefSeq" id="XP_025421388.1"/>
    </source>
</evidence>
<dbReference type="PROSITE" id="PS51757">
    <property type="entry name" value="TH1"/>
    <property type="match status" value="1"/>
</dbReference>
<evidence type="ECO:0000313" key="3">
    <source>
        <dbReference type="Proteomes" id="UP000694846"/>
    </source>
</evidence>
<organism evidence="2">
    <name type="scientific">Sipha flava</name>
    <name type="common">yellow sugarcane aphid</name>
    <dbReference type="NCBI Taxonomy" id="143950"/>
    <lineage>
        <taxon>Eukaryota</taxon>
        <taxon>Metazoa</taxon>
        <taxon>Ecdysozoa</taxon>
        <taxon>Arthropoda</taxon>
        <taxon>Hexapoda</taxon>
        <taxon>Insecta</taxon>
        <taxon>Pterygota</taxon>
        <taxon>Neoptera</taxon>
        <taxon>Paraneoptera</taxon>
        <taxon>Hemiptera</taxon>
        <taxon>Sternorrhyncha</taxon>
        <taxon>Aphidomorpha</taxon>
        <taxon>Aphidoidea</taxon>
        <taxon>Aphididae</taxon>
        <taxon>Sipha</taxon>
    </lineage>
</organism>
<gene>
    <name evidence="2" type="primary">Myo61F_1</name>
    <name evidence="4" type="synonym">LOC112691368</name>
    <name evidence="2" type="ORF">g.71099</name>
</gene>